<feature type="domain" description="Multidrug resistance protein MdtA-like barrel-sandwich hybrid" evidence="1">
    <location>
        <begin position="71"/>
        <end position="218"/>
    </location>
</feature>
<dbReference type="Proteomes" id="UP000002725">
    <property type="component" value="Chromosome"/>
</dbReference>
<dbReference type="RefSeq" id="WP_012505395.1">
    <property type="nucleotide sequence ID" value="NC_011059.1"/>
</dbReference>
<dbReference type="eggNOG" id="COG0845">
    <property type="taxonomic scope" value="Bacteria"/>
</dbReference>
<dbReference type="Gene3D" id="2.40.50.100">
    <property type="match status" value="1"/>
</dbReference>
<dbReference type="STRING" id="290512.Paes_0812"/>
<evidence type="ECO:0000313" key="3">
    <source>
        <dbReference type="Proteomes" id="UP000002725"/>
    </source>
</evidence>
<keyword evidence="3" id="KW-1185">Reference proteome</keyword>
<dbReference type="HOGENOM" id="CLU_061376_0_0_10"/>
<dbReference type="PANTHER" id="PTHR30469">
    <property type="entry name" value="MULTIDRUG RESISTANCE PROTEIN MDTA"/>
    <property type="match status" value="1"/>
</dbReference>
<dbReference type="GO" id="GO:1990281">
    <property type="term" value="C:efflux pump complex"/>
    <property type="evidence" value="ECO:0007669"/>
    <property type="project" value="TreeGrafter"/>
</dbReference>
<dbReference type="EMBL" id="CP001108">
    <property type="protein sequence ID" value="ACF45858.1"/>
    <property type="molecule type" value="Genomic_DNA"/>
</dbReference>
<reference evidence="2" key="1">
    <citation type="submission" date="2008-06" db="EMBL/GenBank/DDBJ databases">
        <title>Complete sequence of chromosome of Prosthecochloris aestuarii DSM 271.</title>
        <authorList>
            <consortium name="US DOE Joint Genome Institute"/>
            <person name="Lucas S."/>
            <person name="Copeland A."/>
            <person name="Lapidus A."/>
            <person name="Glavina del Rio T."/>
            <person name="Dalin E."/>
            <person name="Tice H."/>
            <person name="Bruce D."/>
            <person name="Goodwin L."/>
            <person name="Pitluck S."/>
            <person name="Schmutz J."/>
            <person name="Larimer F."/>
            <person name="Land M."/>
            <person name="Hauser L."/>
            <person name="Kyrpides N."/>
            <person name="Anderson I."/>
            <person name="Liu Z."/>
            <person name="Li T."/>
            <person name="Zhao F."/>
            <person name="Overmann J."/>
            <person name="Bryant D.A."/>
            <person name="Richardson P."/>
        </authorList>
    </citation>
    <scope>NUCLEOTIDE SEQUENCE [LARGE SCALE GENOMIC DNA]</scope>
    <source>
        <strain evidence="2">DSM 271</strain>
    </source>
</reference>
<gene>
    <name evidence="2" type="ordered locus">Paes_0812</name>
</gene>
<dbReference type="AlphaFoldDB" id="B4S721"/>
<dbReference type="PANTHER" id="PTHR30469:SF29">
    <property type="entry name" value="BLR2860 PROTEIN"/>
    <property type="match status" value="1"/>
</dbReference>
<accession>B4S721</accession>
<dbReference type="KEGG" id="paa:Paes_0812"/>
<dbReference type="Gene3D" id="1.10.287.470">
    <property type="entry name" value="Helix hairpin bin"/>
    <property type="match status" value="1"/>
</dbReference>
<name>B4S721_PROA2</name>
<evidence type="ECO:0000259" key="1">
    <source>
        <dbReference type="Pfam" id="PF25917"/>
    </source>
</evidence>
<proteinExistence type="predicted"/>
<dbReference type="Pfam" id="PF25917">
    <property type="entry name" value="BSH_RND"/>
    <property type="match status" value="1"/>
</dbReference>
<protein>
    <submittedName>
        <fullName evidence="2">Efflux transporter, RND family, MFP subunit</fullName>
    </submittedName>
</protein>
<evidence type="ECO:0000313" key="2">
    <source>
        <dbReference type="EMBL" id="ACF45858.1"/>
    </source>
</evidence>
<dbReference type="InterPro" id="IPR058625">
    <property type="entry name" value="MdtA-like_BSH"/>
</dbReference>
<organism evidence="2 3">
    <name type="scientific">Prosthecochloris aestuarii (strain DSM 271 / SK 413)</name>
    <dbReference type="NCBI Taxonomy" id="290512"/>
    <lineage>
        <taxon>Bacteria</taxon>
        <taxon>Pseudomonadati</taxon>
        <taxon>Chlorobiota</taxon>
        <taxon>Chlorobiia</taxon>
        <taxon>Chlorobiales</taxon>
        <taxon>Chlorobiaceae</taxon>
        <taxon>Prosthecochloris</taxon>
    </lineage>
</organism>
<dbReference type="Gene3D" id="2.40.30.170">
    <property type="match status" value="1"/>
</dbReference>
<dbReference type="SUPFAM" id="SSF111369">
    <property type="entry name" value="HlyD-like secretion proteins"/>
    <property type="match status" value="1"/>
</dbReference>
<dbReference type="GO" id="GO:0015562">
    <property type="term" value="F:efflux transmembrane transporter activity"/>
    <property type="evidence" value="ECO:0007669"/>
    <property type="project" value="TreeGrafter"/>
</dbReference>
<sequence>MMSFKKLQPYLIAVLIVAGGILVGRIFSSSRAPQQQAAQSKTGRQLSFMRVTNGEVQRVIEISGKASAVQKIDIYAEVSGVFAEALHPFREGSAFRKGDVLLRIDDGVYRNTVQAEKSALLNTLTLLMPDLIIDFPDDAPLWKNYLEQFRLNGPLRSLPPVSNDRVRNYIAARNIYTRYYAVRSMEETLAKYRITAPFEGVVTVSSVNPGMLIRTGQKIGEFAAPGAYELEASVGIGDAQWVHAGDHVVLESDDLDSSVDGVVARLNQSIDDDTQTVGVYIKFSDDRVRDGMYMTADLHVPVGDAVAIPRSLLLGGDGVYALEDSLLTRIPVDVVAVYGSQAIVRSIPDGTTLLAEPVEGVYQGMVVRKDAVLLRDSTTGAR</sequence>